<feature type="region of interest" description="Disordered" evidence="10">
    <location>
        <begin position="397"/>
        <end position="416"/>
    </location>
</feature>
<accession>A0A9P6CEF7</accession>
<evidence type="ECO:0000256" key="3">
    <source>
        <dbReference type="ARBA" id="ARBA00004496"/>
    </source>
</evidence>
<feature type="region of interest" description="Disordered" evidence="10">
    <location>
        <begin position="108"/>
        <end position="129"/>
    </location>
</feature>
<reference evidence="12" key="1">
    <citation type="submission" date="2020-11" db="EMBL/GenBank/DDBJ databases">
        <authorList>
            <consortium name="DOE Joint Genome Institute"/>
            <person name="Ahrendt S."/>
            <person name="Riley R."/>
            <person name="Andreopoulos W."/>
            <person name="Labutti K."/>
            <person name="Pangilinan J."/>
            <person name="Ruiz-Duenas F.J."/>
            <person name="Barrasa J.M."/>
            <person name="Sanchez-Garcia M."/>
            <person name="Camarero S."/>
            <person name="Miyauchi S."/>
            <person name="Serrano A."/>
            <person name="Linde D."/>
            <person name="Babiker R."/>
            <person name="Drula E."/>
            <person name="Ayuso-Fernandez I."/>
            <person name="Pacheco R."/>
            <person name="Padilla G."/>
            <person name="Ferreira P."/>
            <person name="Barriuso J."/>
            <person name="Kellner H."/>
            <person name="Castanera R."/>
            <person name="Alfaro M."/>
            <person name="Ramirez L."/>
            <person name="Pisabarro A.G."/>
            <person name="Kuo A."/>
            <person name="Tritt A."/>
            <person name="Lipzen A."/>
            <person name="He G."/>
            <person name="Yan M."/>
            <person name="Ng V."/>
            <person name="Cullen D."/>
            <person name="Martin F."/>
            <person name="Rosso M.-N."/>
            <person name="Henrissat B."/>
            <person name="Hibbett D."/>
            <person name="Martinez A.T."/>
            <person name="Grigoriev I.V."/>
        </authorList>
    </citation>
    <scope>NUCLEOTIDE SEQUENCE</scope>
    <source>
        <strain evidence="12">CBS 247.69</strain>
    </source>
</reference>
<dbReference type="Gene3D" id="3.30.470.30">
    <property type="entry name" value="DNA ligase/mRNA capping enzyme"/>
    <property type="match status" value="1"/>
</dbReference>
<comment type="function">
    <text evidence="1">Functions as an U snRNP-specific nuclear import adapter. Involved in the trimethylguanosine (m3G)-cap-dependent nuclear import of U snRNPs. Binds specifically to the terminal m3G-cap U snRNAs.</text>
</comment>
<evidence type="ECO:0000259" key="11">
    <source>
        <dbReference type="Pfam" id="PF21974"/>
    </source>
</evidence>
<dbReference type="EMBL" id="MU150323">
    <property type="protein sequence ID" value="KAF9459115.1"/>
    <property type="molecule type" value="Genomic_DNA"/>
</dbReference>
<feature type="domain" description="Snurportin-1 m3G cap-binding" evidence="11">
    <location>
        <begin position="159"/>
        <end position="267"/>
    </location>
</feature>
<proteinExistence type="inferred from homology"/>
<dbReference type="OrthoDB" id="10003593at2759"/>
<dbReference type="GO" id="GO:0061015">
    <property type="term" value="P:snRNA import into nucleus"/>
    <property type="evidence" value="ECO:0007669"/>
    <property type="project" value="InterPro"/>
</dbReference>
<evidence type="ECO:0000256" key="6">
    <source>
        <dbReference type="ARBA" id="ARBA00022448"/>
    </source>
</evidence>
<evidence type="ECO:0000256" key="5">
    <source>
        <dbReference type="ARBA" id="ARBA00016034"/>
    </source>
</evidence>
<feature type="compositionally biased region" description="Polar residues" evidence="10">
    <location>
        <begin position="403"/>
        <end position="414"/>
    </location>
</feature>
<dbReference type="InterPro" id="IPR017336">
    <property type="entry name" value="Snurportin-1"/>
</dbReference>
<dbReference type="InterPro" id="IPR047857">
    <property type="entry name" value="Snurportin1_C"/>
</dbReference>
<evidence type="ECO:0000256" key="7">
    <source>
        <dbReference type="ARBA" id="ARBA00022490"/>
    </source>
</evidence>
<dbReference type="GO" id="GO:0005737">
    <property type="term" value="C:cytoplasm"/>
    <property type="evidence" value="ECO:0007669"/>
    <property type="project" value="UniProtKB-SubCell"/>
</dbReference>
<feature type="region of interest" description="Disordered" evidence="10">
    <location>
        <begin position="1"/>
        <end position="72"/>
    </location>
</feature>
<name>A0A9P6CEF7_9AGAR</name>
<evidence type="ECO:0000256" key="4">
    <source>
        <dbReference type="ARBA" id="ARBA00007540"/>
    </source>
</evidence>
<dbReference type="PANTHER" id="PTHR13403">
    <property type="entry name" value="SNURPORTIN1 RNUT1 PROTEIN RNA, U TRANSPORTER 1"/>
    <property type="match status" value="1"/>
</dbReference>
<keyword evidence="6" id="KW-0813">Transport</keyword>
<evidence type="ECO:0000256" key="2">
    <source>
        <dbReference type="ARBA" id="ARBA00004123"/>
    </source>
</evidence>
<dbReference type="Pfam" id="PF21974">
    <property type="entry name" value="SPN1_m3Gcap_bd"/>
    <property type="match status" value="1"/>
</dbReference>
<evidence type="ECO:0000256" key="9">
    <source>
        <dbReference type="ARBA" id="ARBA00023242"/>
    </source>
</evidence>
<feature type="compositionally biased region" description="Basic and acidic residues" evidence="10">
    <location>
        <begin position="24"/>
        <end position="46"/>
    </location>
</feature>
<gene>
    <name evidence="12" type="ORF">BDZ94DRAFT_1200025</name>
</gene>
<sequence>MTADRKMSYKVPPTTITDKLVSQEARRGKALEEQKRRRAQRVDSSRQLDLFADLNLGPSDEEDASHSPEGATGVSLASVAPYAAMLEHNVTPDSVIDPIKLPQFQIREAQKDGFRKSKKKRKNRNNKTSKWADKCMYAELLEMAPDDPWSTIGSNNDGLPNDLESGWVAVGPVPVGKRCLAVTHQSSGIAGVAPNTTLRSRLLGKLLIQRFPSNLPPLTILDCILDSNWRHNGILHVLDVVKWKGQDVGDCETPFRLWWRDTRLTELAQSTPLVIPPTASAITQNGPPQYQFPYPTTFLPIPYHTDTTLSALSDHVIPFARSSRSINVNVPTLEAPSPIEGSMEIDTASRLTNAPVSLVSVSTSVPSDGLLLYVAEASYEAGTSPLSSWIPITNHSDDHSVENKSPQTSSSNSEGPLDVFQRLVEWRLSNRKPQRSRHEVTMDMEI</sequence>
<comment type="similarity">
    <text evidence="4">Belongs to the snurportin family.</text>
</comment>
<evidence type="ECO:0000313" key="13">
    <source>
        <dbReference type="Proteomes" id="UP000807353"/>
    </source>
</evidence>
<organism evidence="12 13">
    <name type="scientific">Collybia nuda</name>
    <dbReference type="NCBI Taxonomy" id="64659"/>
    <lineage>
        <taxon>Eukaryota</taxon>
        <taxon>Fungi</taxon>
        <taxon>Dikarya</taxon>
        <taxon>Basidiomycota</taxon>
        <taxon>Agaricomycotina</taxon>
        <taxon>Agaricomycetes</taxon>
        <taxon>Agaricomycetidae</taxon>
        <taxon>Agaricales</taxon>
        <taxon>Tricholomatineae</taxon>
        <taxon>Clitocybaceae</taxon>
        <taxon>Collybia</taxon>
    </lineage>
</organism>
<dbReference type="PANTHER" id="PTHR13403:SF6">
    <property type="entry name" value="SNURPORTIN-1"/>
    <property type="match status" value="1"/>
</dbReference>
<keyword evidence="9" id="KW-0539">Nucleus</keyword>
<evidence type="ECO:0000313" key="12">
    <source>
        <dbReference type="EMBL" id="KAF9459115.1"/>
    </source>
</evidence>
<evidence type="ECO:0000256" key="8">
    <source>
        <dbReference type="ARBA" id="ARBA00022884"/>
    </source>
</evidence>
<dbReference type="GO" id="GO:0003723">
    <property type="term" value="F:RNA binding"/>
    <property type="evidence" value="ECO:0007669"/>
    <property type="project" value="UniProtKB-KW"/>
</dbReference>
<dbReference type="Proteomes" id="UP000807353">
    <property type="component" value="Unassembled WGS sequence"/>
</dbReference>
<protein>
    <recommendedName>
        <fullName evidence="5">Snurportin-1</fullName>
    </recommendedName>
</protein>
<dbReference type="GO" id="GO:0005634">
    <property type="term" value="C:nucleus"/>
    <property type="evidence" value="ECO:0007669"/>
    <property type="project" value="UniProtKB-SubCell"/>
</dbReference>
<feature type="compositionally biased region" description="Basic residues" evidence="10">
    <location>
        <begin position="116"/>
        <end position="127"/>
    </location>
</feature>
<keyword evidence="13" id="KW-1185">Reference proteome</keyword>
<comment type="subcellular location">
    <subcellularLocation>
        <location evidence="3">Cytoplasm</location>
    </subcellularLocation>
    <subcellularLocation>
        <location evidence="2">Nucleus</location>
    </subcellularLocation>
</comment>
<dbReference type="AlphaFoldDB" id="A0A9P6CEF7"/>
<keyword evidence="8" id="KW-0694">RNA-binding</keyword>
<evidence type="ECO:0000256" key="1">
    <source>
        <dbReference type="ARBA" id="ARBA00003975"/>
    </source>
</evidence>
<evidence type="ECO:0000256" key="10">
    <source>
        <dbReference type="SAM" id="MobiDB-lite"/>
    </source>
</evidence>
<keyword evidence="7" id="KW-0963">Cytoplasm</keyword>
<comment type="caution">
    <text evidence="12">The sequence shown here is derived from an EMBL/GenBank/DDBJ whole genome shotgun (WGS) entry which is preliminary data.</text>
</comment>